<comment type="caution">
    <text evidence="1">The sequence shown here is derived from an EMBL/GenBank/DDBJ whole genome shotgun (WGS) entry which is preliminary data.</text>
</comment>
<name>A0A219AS04_METCM</name>
<dbReference type="RefSeq" id="XP_022285515.1">
    <property type="nucleotide sequence ID" value="XM_022429447.1"/>
</dbReference>
<gene>
    <name evidence="1" type="ORF">VFPPC_17760</name>
</gene>
<protein>
    <submittedName>
        <fullName evidence="1">Uncharacterized protein</fullName>
    </submittedName>
</protein>
<organism evidence="1 2">
    <name type="scientific">Pochonia chlamydosporia 170</name>
    <dbReference type="NCBI Taxonomy" id="1380566"/>
    <lineage>
        <taxon>Eukaryota</taxon>
        <taxon>Fungi</taxon>
        <taxon>Dikarya</taxon>
        <taxon>Ascomycota</taxon>
        <taxon>Pezizomycotina</taxon>
        <taxon>Sordariomycetes</taxon>
        <taxon>Hypocreomycetidae</taxon>
        <taxon>Hypocreales</taxon>
        <taxon>Clavicipitaceae</taxon>
        <taxon>Pochonia</taxon>
    </lineage>
</organism>
<dbReference type="GeneID" id="33936683"/>
<reference evidence="1 2" key="1">
    <citation type="journal article" date="2016" name="PLoS Pathog.">
        <title>Biosynthesis of antibiotic leucinostatins in bio-control fungus Purpureocillium lilacinum and their inhibition on phytophthora revealed by genome mining.</title>
        <authorList>
            <person name="Wang G."/>
            <person name="Liu Z."/>
            <person name="Lin R."/>
            <person name="Li E."/>
            <person name="Mao Z."/>
            <person name="Ling J."/>
            <person name="Yang Y."/>
            <person name="Yin W.B."/>
            <person name="Xie B."/>
        </authorList>
    </citation>
    <scope>NUCLEOTIDE SEQUENCE [LARGE SCALE GENOMIC DNA]</scope>
    <source>
        <strain evidence="1">170</strain>
    </source>
</reference>
<evidence type="ECO:0000313" key="2">
    <source>
        <dbReference type="Proteomes" id="UP000078397"/>
    </source>
</evidence>
<proteinExistence type="predicted"/>
<dbReference type="KEGG" id="pchm:VFPPC_17760"/>
<evidence type="ECO:0000313" key="1">
    <source>
        <dbReference type="EMBL" id="OWT43064.1"/>
    </source>
</evidence>
<dbReference type="Proteomes" id="UP000078397">
    <property type="component" value="Unassembled WGS sequence"/>
</dbReference>
<accession>A0A219AS04</accession>
<keyword evidence="2" id="KW-1185">Reference proteome</keyword>
<dbReference type="EMBL" id="LSBJ02000003">
    <property type="protein sequence ID" value="OWT43064.1"/>
    <property type="molecule type" value="Genomic_DNA"/>
</dbReference>
<sequence>MTLNSSAIHFASGHDDWLATSTGPGRSWVGQSLSLKPAGFSSVSGSHGTLNLDLEKLLKVHELLRSSFILKLGLSLDLGLGGEWVEPCCRESVHPKKRRGASRHRDSLWYGNRSELREGFEEALPQVARRCVEPHPEISAP</sequence>
<dbReference type="AlphaFoldDB" id="A0A219AS04"/>